<evidence type="ECO:0000256" key="1">
    <source>
        <dbReference type="SAM" id="Phobius"/>
    </source>
</evidence>
<dbReference type="Proteomes" id="UP001165986">
    <property type="component" value="Unassembled WGS sequence"/>
</dbReference>
<name>A0AA40VRM7_9NOST</name>
<accession>A0AA40VRM7</accession>
<dbReference type="RefSeq" id="WP_191758556.1">
    <property type="nucleotide sequence ID" value="NZ_VJXY01000016.1"/>
</dbReference>
<organism evidence="2 3">
    <name type="scientific">Komarekiella delphini-convector SJRDD-AB1</name>
    <dbReference type="NCBI Taxonomy" id="2593771"/>
    <lineage>
        <taxon>Bacteria</taxon>
        <taxon>Bacillati</taxon>
        <taxon>Cyanobacteriota</taxon>
        <taxon>Cyanophyceae</taxon>
        <taxon>Nostocales</taxon>
        <taxon>Nostocaceae</taxon>
        <taxon>Komarekiella</taxon>
        <taxon>Komarekiella delphini-convector</taxon>
    </lineage>
</organism>
<keyword evidence="1" id="KW-0472">Membrane</keyword>
<dbReference type="AlphaFoldDB" id="A0AA40VRM7"/>
<keyword evidence="1" id="KW-0812">Transmembrane</keyword>
<evidence type="ECO:0000313" key="2">
    <source>
        <dbReference type="EMBL" id="MBD6617337.1"/>
    </source>
</evidence>
<feature type="transmembrane region" description="Helical" evidence="1">
    <location>
        <begin position="12"/>
        <end position="32"/>
    </location>
</feature>
<comment type="caution">
    <text evidence="2">The sequence shown here is derived from an EMBL/GenBank/DDBJ whole genome shotgun (WGS) entry which is preliminary data.</text>
</comment>
<evidence type="ECO:0000313" key="3">
    <source>
        <dbReference type="Proteomes" id="UP001165986"/>
    </source>
</evidence>
<gene>
    <name evidence="2" type="ORF">FNW02_16260</name>
</gene>
<sequence length="129" mass="14922">MFLRNWLKLLHFMGLEFWLPLPILGVAFWLGGNQLTEKVLSRPYTTVNKLQADVQPEFYLSMHVLFIQAEVDRNAGVTKVFVQPINASLNKSKFQVATTDISQIEIAIAKRLEMSIDDIRKLVRYQIIE</sequence>
<reference evidence="2" key="1">
    <citation type="submission" date="2019-07" db="EMBL/GenBank/DDBJ databases">
        <title>Toxilogical consequences of a new and cryptic species of cyanobacteria (Komarekiella delphini-convector) recovered from the epidermis of a bottlenose dolphin and 1500 ft. in the air.</title>
        <authorList>
            <person name="Brown A.O."/>
            <person name="Dvorak P."/>
            <person name="Villanueva C.D."/>
            <person name="Foss A.J."/>
            <person name="Garvey A.D."/>
            <person name="Gibson Q.A."/>
            <person name="Johansen J.R."/>
            <person name="Casamatta D.A."/>
        </authorList>
    </citation>
    <scope>NUCLEOTIDE SEQUENCE</scope>
    <source>
        <strain evidence="2">SJRDD-AB1</strain>
    </source>
</reference>
<keyword evidence="3" id="KW-1185">Reference proteome</keyword>
<keyword evidence="1" id="KW-1133">Transmembrane helix</keyword>
<protein>
    <submittedName>
        <fullName evidence="2">Uncharacterized protein</fullName>
    </submittedName>
</protein>
<proteinExistence type="predicted"/>
<dbReference type="EMBL" id="VJXY01000016">
    <property type="protein sequence ID" value="MBD6617337.1"/>
    <property type="molecule type" value="Genomic_DNA"/>
</dbReference>